<evidence type="ECO:0000256" key="1">
    <source>
        <dbReference type="ARBA" id="ARBA00001947"/>
    </source>
</evidence>
<comment type="cofactor">
    <cofactor evidence="1">
        <name>Zn(2+)</name>
        <dbReference type="ChEBI" id="CHEBI:29105"/>
    </cofactor>
</comment>
<evidence type="ECO:0000256" key="6">
    <source>
        <dbReference type="ARBA" id="ARBA00022670"/>
    </source>
</evidence>
<comment type="function">
    <text evidence="13">Involved in the digestion of the blood meal.</text>
</comment>
<dbReference type="SMART" id="SM00631">
    <property type="entry name" value="Zn_pept"/>
    <property type="match status" value="1"/>
</dbReference>
<dbReference type="Pfam" id="PF14921">
    <property type="entry name" value="APCDDC"/>
    <property type="match status" value="2"/>
</dbReference>
<keyword evidence="6" id="KW-0645">Protease</keyword>
<keyword evidence="8" id="KW-0732">Signal</keyword>
<dbReference type="PROSITE" id="PS52035">
    <property type="entry name" value="PEPTIDASE_M14"/>
    <property type="match status" value="1"/>
</dbReference>
<gene>
    <name evidence="16" type="ORF">DGYR_LOCUS12206</name>
</gene>
<protein>
    <submittedName>
        <fullName evidence="16">DgyrCDS12970</fullName>
    </submittedName>
</protein>
<dbReference type="Proteomes" id="UP000549394">
    <property type="component" value="Unassembled WGS sequence"/>
</dbReference>
<keyword evidence="17" id="KW-1185">Reference proteome</keyword>
<dbReference type="PANTHER" id="PTHR11705">
    <property type="entry name" value="PROTEASE FAMILY M14 CARBOXYPEPTIDASE A,B"/>
    <property type="match status" value="1"/>
</dbReference>
<evidence type="ECO:0000259" key="15">
    <source>
        <dbReference type="PROSITE" id="PS52035"/>
    </source>
</evidence>
<dbReference type="PANTHER" id="PTHR11705:SF91">
    <property type="entry name" value="FI01817P-RELATED"/>
    <property type="match status" value="1"/>
</dbReference>
<evidence type="ECO:0000256" key="12">
    <source>
        <dbReference type="ARBA" id="ARBA00023157"/>
    </source>
</evidence>
<keyword evidence="7" id="KW-0479">Metal-binding</keyword>
<keyword evidence="10" id="KW-0862">Zinc</keyword>
<dbReference type="Gene3D" id="3.30.70.340">
    <property type="entry name" value="Metallocarboxypeptidase-like"/>
    <property type="match status" value="1"/>
</dbReference>
<evidence type="ECO:0000256" key="7">
    <source>
        <dbReference type="ARBA" id="ARBA00022723"/>
    </source>
</evidence>
<dbReference type="CDD" id="cd03860">
    <property type="entry name" value="M14_CP_A-B_like"/>
    <property type="match status" value="1"/>
</dbReference>
<dbReference type="GO" id="GO:0004181">
    <property type="term" value="F:metallocarboxypeptidase activity"/>
    <property type="evidence" value="ECO:0007669"/>
    <property type="project" value="InterPro"/>
</dbReference>
<dbReference type="InterPro" id="IPR029405">
    <property type="entry name" value="APCDD1_dom"/>
</dbReference>
<evidence type="ECO:0000313" key="17">
    <source>
        <dbReference type="Proteomes" id="UP000549394"/>
    </source>
</evidence>
<dbReference type="AlphaFoldDB" id="A0A7I8W9A4"/>
<dbReference type="InterPro" id="IPR003146">
    <property type="entry name" value="M14A_act_pep"/>
</dbReference>
<keyword evidence="11" id="KW-0482">Metalloprotease</keyword>
<keyword evidence="5" id="KW-0121">Carboxypeptidase</keyword>
<dbReference type="Pfam" id="PF02244">
    <property type="entry name" value="Propep_M14"/>
    <property type="match status" value="1"/>
</dbReference>
<evidence type="ECO:0000256" key="11">
    <source>
        <dbReference type="ARBA" id="ARBA00023049"/>
    </source>
</evidence>
<dbReference type="PROSITE" id="PS00132">
    <property type="entry name" value="CARBOXYPEPT_ZN_1"/>
    <property type="match status" value="1"/>
</dbReference>
<sequence length="870" mass="99995">MRCEVRPGPEYLMRKYTIYHGNIFTATQFYYGDVFCTHPLFSISAQGFLKISKKQMILIPGAYKGIYHLTKVSVTPFTDEVAKKLFEIVDRTCDEKRWQYSDWQRGKTIDIQSHLKYHNEILDFDCTHSFDFSLNELQLVRIEEEVRKHRVYRRLMLGEIHTDRNQRITHRPSAFQIELVPSDTHKCGICKMIAKSTTLNPPSLHYHIINTETNIPLKGEWFSERCESMSSSHFLTRRMILKDNQNWESYYHYYSDILCRDALYTITTSGTWKDNGPHKHMTGTRNLVFHAKQATLKVEDKRICNNLNSVAAPPCGIRGSWFVGKEQKLTESNGCPALGIVLPYTVHEIARINHNNRQVQLLFGARRTDLATEKEADYLPTSFQSPLAFCGHYIPRMIGRVGKGGEYEEEKTRVNKKDACINRLNIIFADSYFNKGEKGNKMKIVYFISFALFAAVYSTVDENLASHHILKIIPSSEDHLHFLRQLKDEADFWNDVGKVGQPVLLHVNPENEKILSEMLTQMEVPFSIDEETVEMKLKSFFKSHHASRTTENVKDYDFDRYLEYDEIEQWLVNTVAKCTNNLACSLVNIGKTYENRDMWVLKVGKTVPNEKKIWIDGGIHAREWVAPSTVIYTINELIDGYLNNDQDTLKIFEKYDFYFLPVVNPDGYVHSHSSPLERLWRKNRKPIAGSTCVGVDLNRNFNHMWGEFGCSLNPCSQTFCGTGPLSEIEAKNLNDYIMGLGGGSIFDVFITMHSYSQLWMSPWGYTVDIPEDHDDLIEAGNIAAAALFDVHGTVYTVGPASHILYTSSGTSRDWAKGIPKIKYVYTIELRDRGTHGFLLPPEQILPTGEETWAGLKAMFLHIIEKQGNKS</sequence>
<evidence type="ECO:0000256" key="3">
    <source>
        <dbReference type="ARBA" id="ARBA00005988"/>
    </source>
</evidence>
<name>A0A7I8W9A4_9ANNE</name>
<dbReference type="GO" id="GO:0006508">
    <property type="term" value="P:proteolysis"/>
    <property type="evidence" value="ECO:0007669"/>
    <property type="project" value="UniProtKB-KW"/>
</dbReference>
<evidence type="ECO:0000256" key="5">
    <source>
        <dbReference type="ARBA" id="ARBA00022645"/>
    </source>
</evidence>
<feature type="active site" description="Proton donor/acceptor" evidence="14">
    <location>
        <position position="828"/>
    </location>
</feature>
<keyword evidence="12" id="KW-1015">Disulfide bond</keyword>
<dbReference type="Pfam" id="PF00246">
    <property type="entry name" value="Peptidase_M14"/>
    <property type="match status" value="1"/>
</dbReference>
<dbReference type="EMBL" id="CAJFCJ010000022">
    <property type="protein sequence ID" value="CAD5124708.1"/>
    <property type="molecule type" value="Genomic_DNA"/>
</dbReference>
<dbReference type="PRINTS" id="PR00765">
    <property type="entry name" value="CRBOXYPTASEA"/>
</dbReference>
<dbReference type="InterPro" id="IPR057246">
    <property type="entry name" value="CARBOXYPEPT_ZN_1"/>
</dbReference>
<evidence type="ECO:0000256" key="9">
    <source>
        <dbReference type="ARBA" id="ARBA00022801"/>
    </source>
</evidence>
<dbReference type="SMART" id="SM01352">
    <property type="entry name" value="APCDDC"/>
    <property type="match status" value="2"/>
</dbReference>
<evidence type="ECO:0000256" key="10">
    <source>
        <dbReference type="ARBA" id="ARBA00022833"/>
    </source>
</evidence>
<feature type="domain" description="Peptidase M14" evidence="15">
    <location>
        <begin position="560"/>
        <end position="862"/>
    </location>
</feature>
<dbReference type="OrthoDB" id="3626597at2759"/>
<evidence type="ECO:0000256" key="8">
    <source>
        <dbReference type="ARBA" id="ARBA00022729"/>
    </source>
</evidence>
<accession>A0A7I8W9A4</accession>
<reference evidence="16 17" key="1">
    <citation type="submission" date="2020-08" db="EMBL/GenBank/DDBJ databases">
        <authorList>
            <person name="Hejnol A."/>
        </authorList>
    </citation>
    <scope>NUCLEOTIDE SEQUENCE [LARGE SCALE GENOMIC DNA]</scope>
</reference>
<dbReference type="InterPro" id="IPR036990">
    <property type="entry name" value="M14A-like_propep"/>
</dbReference>
<dbReference type="GO" id="GO:0005615">
    <property type="term" value="C:extracellular space"/>
    <property type="evidence" value="ECO:0007669"/>
    <property type="project" value="TreeGrafter"/>
</dbReference>
<proteinExistence type="inferred from homology"/>
<dbReference type="Gene3D" id="3.40.630.10">
    <property type="entry name" value="Zn peptidases"/>
    <property type="match status" value="1"/>
</dbReference>
<dbReference type="SUPFAM" id="SSF53187">
    <property type="entry name" value="Zn-dependent exopeptidases"/>
    <property type="match status" value="1"/>
</dbReference>
<comment type="caution">
    <text evidence="16">The sequence shown here is derived from an EMBL/GenBank/DDBJ whole genome shotgun (WGS) entry which is preliminary data.</text>
</comment>
<dbReference type="InterPro" id="IPR000834">
    <property type="entry name" value="Peptidase_M14"/>
</dbReference>
<evidence type="ECO:0000256" key="2">
    <source>
        <dbReference type="ARBA" id="ARBA00004613"/>
    </source>
</evidence>
<dbReference type="GO" id="GO:0008270">
    <property type="term" value="F:zinc ion binding"/>
    <property type="evidence" value="ECO:0007669"/>
    <property type="project" value="InterPro"/>
</dbReference>
<evidence type="ECO:0000313" key="16">
    <source>
        <dbReference type="EMBL" id="CAD5124708.1"/>
    </source>
</evidence>
<evidence type="ECO:0000256" key="4">
    <source>
        <dbReference type="ARBA" id="ARBA00022525"/>
    </source>
</evidence>
<organism evidence="16 17">
    <name type="scientific">Dimorphilus gyrociliatus</name>
    <dbReference type="NCBI Taxonomy" id="2664684"/>
    <lineage>
        <taxon>Eukaryota</taxon>
        <taxon>Metazoa</taxon>
        <taxon>Spiralia</taxon>
        <taxon>Lophotrochozoa</taxon>
        <taxon>Annelida</taxon>
        <taxon>Polychaeta</taxon>
        <taxon>Polychaeta incertae sedis</taxon>
        <taxon>Dinophilidae</taxon>
        <taxon>Dimorphilus</taxon>
    </lineage>
</organism>
<dbReference type="SUPFAM" id="SSF54897">
    <property type="entry name" value="Protease propeptides/inhibitors"/>
    <property type="match status" value="1"/>
</dbReference>
<comment type="similarity">
    <text evidence="3 14">Belongs to the peptidase M14 family.</text>
</comment>
<keyword evidence="4" id="KW-0964">Secreted</keyword>
<evidence type="ECO:0000256" key="14">
    <source>
        <dbReference type="PROSITE-ProRule" id="PRU01379"/>
    </source>
</evidence>
<comment type="subcellular location">
    <subcellularLocation>
        <location evidence="2">Secreted</location>
    </subcellularLocation>
</comment>
<dbReference type="FunFam" id="3.40.630.10:FF:000040">
    <property type="entry name" value="zinc carboxypeptidase"/>
    <property type="match status" value="1"/>
</dbReference>
<evidence type="ECO:0000256" key="13">
    <source>
        <dbReference type="ARBA" id="ARBA00057299"/>
    </source>
</evidence>
<keyword evidence="9" id="KW-0378">Hydrolase</keyword>